<keyword evidence="1" id="KW-0175">Coiled coil</keyword>
<keyword evidence="3" id="KW-1185">Reference proteome</keyword>
<proteinExistence type="predicted"/>
<dbReference type="EMBL" id="CAJZBQ010000017">
    <property type="protein sequence ID" value="CAG9317006.1"/>
    <property type="molecule type" value="Genomic_DNA"/>
</dbReference>
<organism evidence="2 3">
    <name type="scientific">Blepharisma stoltei</name>
    <dbReference type="NCBI Taxonomy" id="1481888"/>
    <lineage>
        <taxon>Eukaryota</taxon>
        <taxon>Sar</taxon>
        <taxon>Alveolata</taxon>
        <taxon>Ciliophora</taxon>
        <taxon>Postciliodesmatophora</taxon>
        <taxon>Heterotrichea</taxon>
        <taxon>Heterotrichida</taxon>
        <taxon>Blepharismidae</taxon>
        <taxon>Blepharisma</taxon>
    </lineage>
</organism>
<sequence length="421" mass="49115">MEEDLTNSRIEREIEQIRIALKEINPHNCSASMADSLADSQPQEGIEIEINKIPSNFSSKLPDLQQTSEQWELNILLESEREKNANLEQRLAHKDKLLEDLSALQNDLYSTIEDLQSKEAKLLKEVEKFKLKFEAAEIESFKFKETVKIRNNQIAKLNKIIEYKIGELIEEKCEKCGLKEQEIQKTLEKLQENEEVVQNYEKENWEIKQDYEELRKNFNFYQEKSFKLQEELDHANSKLVELSIKSQTHSKKSSLKIDTGNIEFRNSDIEYLASPSSEIKELQSQIRLLEEKVSRSLQSTPKTDVNGASELFRILGASNEKSAIKRVLYLESHHQKNKKYCKFYKRIIELIQRCSETALSKDISCKSAWKLLTRLLEEFMTLKKSTDLSILNKLCEIFKLKSPGELIDYAKNIQLRLEGIL</sequence>
<dbReference type="Proteomes" id="UP001162131">
    <property type="component" value="Unassembled WGS sequence"/>
</dbReference>
<protein>
    <recommendedName>
        <fullName evidence="4">FRIGIDA-like protein</fullName>
    </recommendedName>
</protein>
<dbReference type="AlphaFoldDB" id="A0AAU9IZ89"/>
<reference evidence="2" key="1">
    <citation type="submission" date="2021-09" db="EMBL/GenBank/DDBJ databases">
        <authorList>
            <consortium name="AG Swart"/>
            <person name="Singh M."/>
            <person name="Singh A."/>
            <person name="Seah K."/>
            <person name="Emmerich C."/>
        </authorList>
    </citation>
    <scope>NUCLEOTIDE SEQUENCE</scope>
    <source>
        <strain evidence="2">ATCC30299</strain>
    </source>
</reference>
<evidence type="ECO:0000313" key="2">
    <source>
        <dbReference type="EMBL" id="CAG9317006.1"/>
    </source>
</evidence>
<name>A0AAU9IZ89_9CILI</name>
<evidence type="ECO:0000313" key="3">
    <source>
        <dbReference type="Proteomes" id="UP001162131"/>
    </source>
</evidence>
<evidence type="ECO:0008006" key="4">
    <source>
        <dbReference type="Google" id="ProtNLM"/>
    </source>
</evidence>
<feature type="coiled-coil region" evidence="1">
    <location>
        <begin position="77"/>
        <end position="139"/>
    </location>
</feature>
<accession>A0AAU9IZ89</accession>
<evidence type="ECO:0000256" key="1">
    <source>
        <dbReference type="SAM" id="Coils"/>
    </source>
</evidence>
<comment type="caution">
    <text evidence="2">The sequence shown here is derived from an EMBL/GenBank/DDBJ whole genome shotgun (WGS) entry which is preliminary data.</text>
</comment>
<gene>
    <name evidence="2" type="ORF">BSTOLATCC_MIC17633</name>
</gene>
<feature type="coiled-coil region" evidence="1">
    <location>
        <begin position="183"/>
        <end position="231"/>
    </location>
</feature>